<keyword evidence="2" id="KW-1185">Reference proteome</keyword>
<dbReference type="OMA" id="HRCGCRA"/>
<proteinExistence type="predicted"/>
<dbReference type="EMBL" id="KL660804">
    <property type="protein sequence ID" value="KFA62332.1"/>
    <property type="molecule type" value="Genomic_DNA"/>
</dbReference>
<dbReference type="HOGENOM" id="CLU_390868_0_0_1"/>
<dbReference type="InParanoid" id="A0A084QEE7"/>
<reference evidence="1 2" key="1">
    <citation type="journal article" date="2014" name="BMC Genomics">
        <title>Comparative genome sequencing reveals chemotype-specific gene clusters in the toxigenic black mold Stachybotrys.</title>
        <authorList>
            <person name="Semeiks J."/>
            <person name="Borek D."/>
            <person name="Otwinowski Z."/>
            <person name="Grishin N.V."/>
        </authorList>
    </citation>
    <scope>NUCLEOTIDE SEQUENCE [LARGE SCALE GENOMIC DNA]</scope>
    <source>
        <strain evidence="1 2">IBT 40285</strain>
    </source>
</reference>
<dbReference type="Proteomes" id="UP000028524">
    <property type="component" value="Unassembled WGS sequence"/>
</dbReference>
<name>A0A084QEE7_STAC4</name>
<dbReference type="OrthoDB" id="185373at2759"/>
<dbReference type="AlphaFoldDB" id="A0A084QEE7"/>
<organism evidence="1 2">
    <name type="scientific">Stachybotrys chlorohalonatus (strain IBT 40285)</name>
    <dbReference type="NCBI Taxonomy" id="1283841"/>
    <lineage>
        <taxon>Eukaryota</taxon>
        <taxon>Fungi</taxon>
        <taxon>Dikarya</taxon>
        <taxon>Ascomycota</taxon>
        <taxon>Pezizomycotina</taxon>
        <taxon>Sordariomycetes</taxon>
        <taxon>Hypocreomycetidae</taxon>
        <taxon>Hypocreales</taxon>
        <taxon>Stachybotryaceae</taxon>
        <taxon>Stachybotrys</taxon>
    </lineage>
</organism>
<gene>
    <name evidence="1" type="ORF">S40285_06380</name>
</gene>
<sequence>MQSLWSRAGQAHSCGCRACRHTFTGLGRRATTAAQRRKPTFADIFTACYSSVLATAAVVDAIRKEDRRSELGRQLEEARNELAQVTAPRLTNWQQNNSDLDIDQLDILWKTMKEVLGTQILDYDGSTPRRPYLSQETRKARELYARVPSHRFGHAAPTRDSVYNELEKTLLKEEQQGLYESRHATSLKHLNYEQRSIMGLTMSLLRRAHMTFVNSQVRTVDAGRDPRKPEAFHAFEQAVQLLAQGYPRYSLRSVNPEAAQKEMLELNEQLRAIVAEKGVPIKERVGRICYNLLVVPFAPDITSFNTLMVALDKAGLSRFSEAVVNSFYYQTMSKPTPTTFAAILNHYTQSRERSEFLRSVACITGWDEVSGGKFKRYAIEHVYENPLLAVRTANEKQWTWGPTYVWMHVPINSTATETLIRGFTQFRMLGAAVACFWASVRAGVRVNFETVRHMLDTCKWNLDMAGAVRFIQDLANLGETWPEMMEVLDNYSYSYVVWHLHLFLDMLNLHPTYREVPVETLIFVRISRLQLKQLLSALERASAIASDRRPDLAEEFRKLRRRLGTRKSRSMQLQVLDGEILRVTTAVYSLRNRLLEAARDMPIYGTPVTMALAEEGIDITLKLNRQAVDILLSCEMYGAATRDAIKHCQEFDASPKMSLGHSAGEVPSVLPIKVEEQAEYRGDNESSWQPSTWTSNARSWKLWLFS</sequence>
<dbReference type="STRING" id="1283841.A0A084QEE7"/>
<accession>A0A084QEE7</accession>
<evidence type="ECO:0000313" key="2">
    <source>
        <dbReference type="Proteomes" id="UP000028524"/>
    </source>
</evidence>
<protein>
    <submittedName>
        <fullName evidence="1">Uncharacterized protein</fullName>
    </submittedName>
</protein>
<evidence type="ECO:0000313" key="1">
    <source>
        <dbReference type="EMBL" id="KFA62332.1"/>
    </source>
</evidence>